<protein>
    <submittedName>
        <fullName evidence="2">Uncharacterized protein</fullName>
    </submittedName>
</protein>
<name>A0ABU7AS48_9TELE</name>
<evidence type="ECO:0000256" key="1">
    <source>
        <dbReference type="SAM" id="MobiDB-lite"/>
    </source>
</evidence>
<evidence type="ECO:0000313" key="3">
    <source>
        <dbReference type="Proteomes" id="UP001345963"/>
    </source>
</evidence>
<feature type="non-terminal residue" evidence="2">
    <location>
        <position position="72"/>
    </location>
</feature>
<reference evidence="2 3" key="1">
    <citation type="submission" date="2021-07" db="EMBL/GenBank/DDBJ databases">
        <authorList>
            <person name="Palmer J.M."/>
        </authorList>
    </citation>
    <scope>NUCLEOTIDE SEQUENCE [LARGE SCALE GENOMIC DNA]</scope>
    <source>
        <strain evidence="2 3">AT_MEX2019</strain>
        <tissue evidence="2">Muscle</tissue>
    </source>
</reference>
<organism evidence="2 3">
    <name type="scientific">Ataeniobius toweri</name>
    <dbReference type="NCBI Taxonomy" id="208326"/>
    <lineage>
        <taxon>Eukaryota</taxon>
        <taxon>Metazoa</taxon>
        <taxon>Chordata</taxon>
        <taxon>Craniata</taxon>
        <taxon>Vertebrata</taxon>
        <taxon>Euteleostomi</taxon>
        <taxon>Actinopterygii</taxon>
        <taxon>Neopterygii</taxon>
        <taxon>Teleostei</taxon>
        <taxon>Neoteleostei</taxon>
        <taxon>Acanthomorphata</taxon>
        <taxon>Ovalentaria</taxon>
        <taxon>Atherinomorphae</taxon>
        <taxon>Cyprinodontiformes</taxon>
        <taxon>Goodeidae</taxon>
        <taxon>Ataeniobius</taxon>
    </lineage>
</organism>
<sequence>SHVSHTHEHHDHKAPTSHGHGTAEDLHRNFEKTDSLESHGHVHGYGQTHGHKSATSHGNGEEEYPHGKNEVK</sequence>
<evidence type="ECO:0000313" key="2">
    <source>
        <dbReference type="EMBL" id="MED6241056.1"/>
    </source>
</evidence>
<feature type="region of interest" description="Disordered" evidence="1">
    <location>
        <begin position="1"/>
        <end position="72"/>
    </location>
</feature>
<feature type="compositionally biased region" description="Basic and acidic residues" evidence="1">
    <location>
        <begin position="21"/>
        <end position="40"/>
    </location>
</feature>
<dbReference type="Proteomes" id="UP001345963">
    <property type="component" value="Unassembled WGS sequence"/>
</dbReference>
<gene>
    <name evidence="2" type="ORF">ATANTOWER_021576</name>
</gene>
<feature type="non-terminal residue" evidence="2">
    <location>
        <position position="1"/>
    </location>
</feature>
<keyword evidence="3" id="KW-1185">Reference proteome</keyword>
<feature type="compositionally biased region" description="Basic and acidic residues" evidence="1">
    <location>
        <begin position="1"/>
        <end position="14"/>
    </location>
</feature>
<dbReference type="EMBL" id="JAHUTI010029550">
    <property type="protein sequence ID" value="MED6241056.1"/>
    <property type="molecule type" value="Genomic_DNA"/>
</dbReference>
<feature type="compositionally biased region" description="Basic and acidic residues" evidence="1">
    <location>
        <begin position="59"/>
        <end position="72"/>
    </location>
</feature>
<accession>A0ABU7AS48</accession>
<proteinExistence type="predicted"/>
<comment type="caution">
    <text evidence="2">The sequence shown here is derived from an EMBL/GenBank/DDBJ whole genome shotgun (WGS) entry which is preliminary data.</text>
</comment>